<sequence length="94" mass="10376">MTVSAKSKLSWMIRLTNLRRCKSLYEFYNSLNKAAAPPSYVDNTCFKATPSNMKYLPGTTCRLTCSVNVVLKHGTNLSKSRGSGETTGSPYSRS</sequence>
<keyword evidence="2" id="KW-1185">Reference proteome</keyword>
<dbReference type="AlphaFoldDB" id="A0AA88EHI0"/>
<dbReference type="EMBL" id="BTGU01012350">
    <property type="protein sequence ID" value="GMN74820.1"/>
    <property type="molecule type" value="Genomic_DNA"/>
</dbReference>
<dbReference type="Proteomes" id="UP001187192">
    <property type="component" value="Unassembled WGS sequence"/>
</dbReference>
<comment type="caution">
    <text evidence="1">The sequence shown here is derived from an EMBL/GenBank/DDBJ whole genome shotgun (WGS) entry which is preliminary data.</text>
</comment>
<protein>
    <submittedName>
        <fullName evidence="1">Uncharacterized protein</fullName>
    </submittedName>
</protein>
<accession>A0AA88EHI0</accession>
<gene>
    <name evidence="1" type="ORF">TIFTF001_053236</name>
</gene>
<proteinExistence type="predicted"/>
<reference evidence="1" key="1">
    <citation type="submission" date="2023-07" db="EMBL/GenBank/DDBJ databases">
        <title>draft genome sequence of fig (Ficus carica).</title>
        <authorList>
            <person name="Takahashi T."/>
            <person name="Nishimura K."/>
        </authorList>
    </citation>
    <scope>NUCLEOTIDE SEQUENCE</scope>
</reference>
<evidence type="ECO:0000313" key="1">
    <source>
        <dbReference type="EMBL" id="GMN74820.1"/>
    </source>
</evidence>
<organism evidence="1 2">
    <name type="scientific">Ficus carica</name>
    <name type="common">Common fig</name>
    <dbReference type="NCBI Taxonomy" id="3494"/>
    <lineage>
        <taxon>Eukaryota</taxon>
        <taxon>Viridiplantae</taxon>
        <taxon>Streptophyta</taxon>
        <taxon>Embryophyta</taxon>
        <taxon>Tracheophyta</taxon>
        <taxon>Spermatophyta</taxon>
        <taxon>Magnoliopsida</taxon>
        <taxon>eudicotyledons</taxon>
        <taxon>Gunneridae</taxon>
        <taxon>Pentapetalae</taxon>
        <taxon>rosids</taxon>
        <taxon>fabids</taxon>
        <taxon>Rosales</taxon>
        <taxon>Moraceae</taxon>
        <taxon>Ficeae</taxon>
        <taxon>Ficus</taxon>
    </lineage>
</organism>
<name>A0AA88EHI0_FICCA</name>
<evidence type="ECO:0000313" key="2">
    <source>
        <dbReference type="Proteomes" id="UP001187192"/>
    </source>
</evidence>